<reference evidence="1 3" key="1">
    <citation type="submission" date="2020-06" db="EMBL/GenBank/DDBJ databases">
        <title>Anoxygenic phototrophic Chloroflexota member uses a Type I reaction center.</title>
        <authorList>
            <person name="Tsuji J.M."/>
            <person name="Shaw N.A."/>
            <person name="Nagashima S."/>
            <person name="Venkiteswaran J."/>
            <person name="Schiff S.L."/>
            <person name="Hanada S."/>
            <person name="Tank M."/>
            <person name="Neufeld J.D."/>
        </authorList>
    </citation>
    <scope>NUCLEOTIDE SEQUENCE [LARGE SCALE GENOMIC DNA]</scope>
    <source>
        <strain evidence="1">L227-S17</strain>
    </source>
</reference>
<keyword evidence="1" id="KW-0456">Lyase</keyword>
<evidence type="ECO:0000313" key="4">
    <source>
        <dbReference type="Proteomes" id="UP001431572"/>
    </source>
</evidence>
<name>A0A8T7M534_9CHLR</name>
<dbReference type="RefSeq" id="WP_341471017.1">
    <property type="nucleotide sequence ID" value="NZ_CP128400.1"/>
</dbReference>
<gene>
    <name evidence="1" type="ORF">HXX08_15240</name>
    <name evidence="2" type="ORF">OZ401_002719</name>
</gene>
<keyword evidence="4" id="KW-1185">Reference proteome</keyword>
<dbReference type="GO" id="GO:0016829">
    <property type="term" value="F:lyase activity"/>
    <property type="evidence" value="ECO:0007669"/>
    <property type="project" value="UniProtKB-KW"/>
</dbReference>
<evidence type="ECO:0000313" key="1">
    <source>
        <dbReference type="EMBL" id="NWJ47215.1"/>
    </source>
</evidence>
<dbReference type="EMBL" id="CP128400">
    <property type="protein sequence ID" value="WJW69126.1"/>
    <property type="molecule type" value="Genomic_DNA"/>
</dbReference>
<dbReference type="InterPro" id="IPR008773">
    <property type="entry name" value="PhnI"/>
</dbReference>
<dbReference type="Pfam" id="PF05861">
    <property type="entry name" value="PhnI"/>
    <property type="match status" value="1"/>
</dbReference>
<organism evidence="1 3">
    <name type="scientific">Candidatus Chlorohelix allophototropha</name>
    <dbReference type="NCBI Taxonomy" id="3003348"/>
    <lineage>
        <taxon>Bacteria</taxon>
        <taxon>Bacillati</taxon>
        <taxon>Chloroflexota</taxon>
        <taxon>Chloroflexia</taxon>
        <taxon>Candidatus Chloroheliales</taxon>
        <taxon>Candidatus Chloroheliaceae</taxon>
        <taxon>Candidatus Chlorohelix</taxon>
    </lineage>
</organism>
<protein>
    <submittedName>
        <fullName evidence="1">Carbon-phosphorus lyase complex subunit PhnI</fullName>
    </submittedName>
</protein>
<dbReference type="AlphaFoldDB" id="A0A8T7M534"/>
<evidence type="ECO:0000313" key="2">
    <source>
        <dbReference type="EMBL" id="WJW69126.1"/>
    </source>
</evidence>
<sequence>MGYVAVKGGIDAILAAEELVKLGRLQCHSELLQIDQLIEQQRMAVDQVMSEAGLYDEKLAALALKQAEGDLMEAGFLLRAYKSTLERLGYSLPIDTSRMKVLRRISSAFKNIPGGQVLGRTRDYTQRLLDFNLIEEIRAPESAFQQPKATTDMPKFSRVSDLLRAEGLLTALAPSEQEPFDITRDTLKFPAPRSARLQTLARGETGAMVALGYSSLRGYGMVHPTISELRYGKVPVEFLHPLTGNPVTIGQLRVTEVEALNHDYSIVGRDKDGIAQQESTNNNEEKAEPLYELGYGLVYGQNERKAISMSILDRAMDIGGDAPSSDQEFVLYHIDSVESSGFVEHLKLPHYVTFQSSLDRSREETRLAYAAEARKK</sequence>
<dbReference type="Proteomes" id="UP000521676">
    <property type="component" value="Unassembled WGS sequence"/>
</dbReference>
<dbReference type="PIRSF" id="PIRSF007313">
    <property type="entry name" value="PhnI"/>
    <property type="match status" value="1"/>
</dbReference>
<dbReference type="EMBL" id="JACATZ010000003">
    <property type="protein sequence ID" value="NWJ47215.1"/>
    <property type="molecule type" value="Genomic_DNA"/>
</dbReference>
<proteinExistence type="predicted"/>
<dbReference type="GO" id="GO:0019634">
    <property type="term" value="P:organic phosphonate metabolic process"/>
    <property type="evidence" value="ECO:0007669"/>
    <property type="project" value="InterPro"/>
</dbReference>
<dbReference type="Proteomes" id="UP001431572">
    <property type="component" value="Chromosome 2"/>
</dbReference>
<accession>A0A8T7M534</accession>
<evidence type="ECO:0000313" key="3">
    <source>
        <dbReference type="Proteomes" id="UP000521676"/>
    </source>
</evidence>
<reference evidence="2" key="2">
    <citation type="journal article" date="2024" name="Nature">
        <title>Anoxygenic phototroph of the Chloroflexota uses a type I reaction centre.</title>
        <authorList>
            <person name="Tsuji J.M."/>
            <person name="Shaw N.A."/>
            <person name="Nagashima S."/>
            <person name="Venkiteswaran J.J."/>
            <person name="Schiff S.L."/>
            <person name="Watanabe T."/>
            <person name="Fukui M."/>
            <person name="Hanada S."/>
            <person name="Tank M."/>
            <person name="Neufeld J.D."/>
        </authorList>
    </citation>
    <scope>NUCLEOTIDE SEQUENCE</scope>
    <source>
        <strain evidence="2">L227-S17</strain>
    </source>
</reference>